<dbReference type="AlphaFoldDB" id="I4B3X4"/>
<name>I4B3X4_TURPD</name>
<accession>I4B3X4</accession>
<proteinExistence type="predicted"/>
<evidence type="ECO:0000313" key="2">
    <source>
        <dbReference type="Proteomes" id="UP000006048"/>
    </source>
</evidence>
<evidence type="ECO:0000313" key="1">
    <source>
        <dbReference type="EMBL" id="AFM11981.1"/>
    </source>
</evidence>
<organism evidence="1 2">
    <name type="scientific">Turneriella parva (strain ATCC BAA-1111 / DSM 21527 / NCTC 11395 / H)</name>
    <name type="common">Leptospira parva</name>
    <dbReference type="NCBI Taxonomy" id="869212"/>
    <lineage>
        <taxon>Bacteria</taxon>
        <taxon>Pseudomonadati</taxon>
        <taxon>Spirochaetota</taxon>
        <taxon>Spirochaetia</taxon>
        <taxon>Leptospirales</taxon>
        <taxon>Leptospiraceae</taxon>
        <taxon>Turneriella</taxon>
    </lineage>
</organism>
<reference evidence="1 2" key="1">
    <citation type="submission" date="2012-06" db="EMBL/GenBank/DDBJ databases">
        <title>The complete chromosome of genome of Turneriella parva DSM 21527.</title>
        <authorList>
            <consortium name="US DOE Joint Genome Institute (JGI-PGF)"/>
            <person name="Lucas S."/>
            <person name="Han J."/>
            <person name="Lapidus A."/>
            <person name="Bruce D."/>
            <person name="Goodwin L."/>
            <person name="Pitluck S."/>
            <person name="Peters L."/>
            <person name="Kyrpides N."/>
            <person name="Mavromatis K."/>
            <person name="Ivanova N."/>
            <person name="Mikhailova N."/>
            <person name="Chertkov O."/>
            <person name="Detter J.C."/>
            <person name="Tapia R."/>
            <person name="Han C."/>
            <person name="Land M."/>
            <person name="Hauser L."/>
            <person name="Markowitz V."/>
            <person name="Cheng J.-F."/>
            <person name="Hugenholtz P."/>
            <person name="Woyke T."/>
            <person name="Wu D."/>
            <person name="Gronow S."/>
            <person name="Wellnitz S."/>
            <person name="Brambilla E."/>
            <person name="Klenk H.-P."/>
            <person name="Eisen J.A."/>
        </authorList>
    </citation>
    <scope>NUCLEOTIDE SEQUENCE [LARGE SCALE GENOMIC DNA]</scope>
    <source>
        <strain evidence="2">ATCC BAA-1111 / DSM 21527 / NCTC 11395 / H</strain>
    </source>
</reference>
<dbReference type="HOGENOM" id="CLU_1209371_0_0_12"/>
<dbReference type="KEGG" id="tpx:Turpa_1333"/>
<dbReference type="Proteomes" id="UP000006048">
    <property type="component" value="Chromosome"/>
</dbReference>
<dbReference type="STRING" id="869212.Turpa_1333"/>
<gene>
    <name evidence="1" type="ordered locus">Turpa_1333</name>
</gene>
<evidence type="ECO:0008006" key="3">
    <source>
        <dbReference type="Google" id="ProtNLM"/>
    </source>
</evidence>
<protein>
    <recommendedName>
        <fullName evidence="3">SH3b domain-containing protein</fullName>
    </recommendedName>
</protein>
<dbReference type="Gene3D" id="2.30.30.40">
    <property type="entry name" value="SH3 Domains"/>
    <property type="match status" value="1"/>
</dbReference>
<sequence length="229" mass="26051">MRLQKILVAFAFVVATCKDHEVLSQRQFTSSEAAPRFMAIVTSKDGLILREKPQKSSQKLELIEFAQSVEIQPQKKPISETVDGISGEWLETHYSGSNGFIFSAYVRRFAEIAASVESLDEGRLYGVWQNQKFVDYTKKPVTQLNLKPNRQFQFTIFAGGDGGGFGTKSLEGTWRIENNQLILIESKTFQKIRYALFKQHLILAEEFPSAEHRIFLENFDAEYPGGLSR</sequence>
<dbReference type="EMBL" id="CP002959">
    <property type="protein sequence ID" value="AFM11981.1"/>
    <property type="molecule type" value="Genomic_DNA"/>
</dbReference>
<keyword evidence="2" id="KW-1185">Reference proteome</keyword>